<proteinExistence type="predicted"/>
<dbReference type="HOGENOM" id="CLU_039761_1_0_1"/>
<feature type="domain" description="Integrase core" evidence="1">
    <location>
        <begin position="90"/>
        <end position="166"/>
    </location>
</feature>
<dbReference type="EMBL" id="KN824012">
    <property type="protein sequence ID" value="KIO15506.1"/>
    <property type="molecule type" value="Genomic_DNA"/>
</dbReference>
<keyword evidence="3" id="KW-1185">Reference proteome</keyword>
<reference evidence="3" key="2">
    <citation type="submission" date="2015-01" db="EMBL/GenBank/DDBJ databases">
        <title>Evolutionary Origins and Diversification of the Mycorrhizal Mutualists.</title>
        <authorList>
            <consortium name="DOE Joint Genome Institute"/>
            <consortium name="Mycorrhizal Genomics Consortium"/>
            <person name="Kohler A."/>
            <person name="Kuo A."/>
            <person name="Nagy L.G."/>
            <person name="Floudas D."/>
            <person name="Copeland A."/>
            <person name="Barry K.W."/>
            <person name="Cichocki N."/>
            <person name="Veneault-Fourrey C."/>
            <person name="LaButti K."/>
            <person name="Lindquist E.A."/>
            <person name="Lipzen A."/>
            <person name="Lundell T."/>
            <person name="Morin E."/>
            <person name="Murat C."/>
            <person name="Riley R."/>
            <person name="Ohm R."/>
            <person name="Sun H."/>
            <person name="Tunlid A."/>
            <person name="Henrissat B."/>
            <person name="Grigoriev I.V."/>
            <person name="Hibbett D.S."/>
            <person name="Martin F."/>
        </authorList>
    </citation>
    <scope>NUCLEOTIDE SEQUENCE [LARGE SCALE GENOMIC DNA]</scope>
    <source>
        <strain evidence="3">MUT 4182</strain>
    </source>
</reference>
<dbReference type="PANTHER" id="PTHR46177">
    <property type="entry name" value="INTEGRASE CATALYTIC DOMAIN-CONTAINING PROTEIN"/>
    <property type="match status" value="1"/>
</dbReference>
<name>A0A0C3PZV7_9AGAM</name>
<gene>
    <name evidence="2" type="ORF">M407DRAFT_247215</name>
</gene>
<reference evidence="2 3" key="1">
    <citation type="submission" date="2014-04" db="EMBL/GenBank/DDBJ databases">
        <authorList>
            <consortium name="DOE Joint Genome Institute"/>
            <person name="Kuo A."/>
            <person name="Girlanda M."/>
            <person name="Perotto S."/>
            <person name="Kohler A."/>
            <person name="Nagy L.G."/>
            <person name="Floudas D."/>
            <person name="Copeland A."/>
            <person name="Barry K.W."/>
            <person name="Cichocki N."/>
            <person name="Veneault-Fourrey C."/>
            <person name="LaButti K."/>
            <person name="Lindquist E.A."/>
            <person name="Lipzen A."/>
            <person name="Lundell T."/>
            <person name="Morin E."/>
            <person name="Murat C."/>
            <person name="Sun H."/>
            <person name="Tunlid A."/>
            <person name="Henrissat B."/>
            <person name="Grigoriev I.V."/>
            <person name="Hibbett D.S."/>
            <person name="Martin F."/>
            <person name="Nordberg H.P."/>
            <person name="Cantor M.N."/>
            <person name="Hua S.X."/>
        </authorList>
    </citation>
    <scope>NUCLEOTIDE SEQUENCE [LARGE SCALE GENOMIC DNA]</scope>
    <source>
        <strain evidence="2 3">MUT 4182</strain>
    </source>
</reference>
<dbReference type="AlphaFoldDB" id="A0A0C3PZV7"/>
<evidence type="ECO:0000313" key="3">
    <source>
        <dbReference type="Proteomes" id="UP000054248"/>
    </source>
</evidence>
<dbReference type="Pfam" id="PF24764">
    <property type="entry name" value="rva_4"/>
    <property type="match status" value="1"/>
</dbReference>
<sequence>MGPVGLPIYGMKDKWTSHVPLLVTAPNVQTEAAIAHLYLDFVELEGAIPVQFTTDCGSETGWIYALQYSLRETVAPDVDREKYPPHKFIKSVHNTVIEGFWSWFRKKCGKSIKSAITRGRDEGRFNPNNPLHIEVFYYIFPPLLQQELDTFRLYWNYHEIRAQPEKQMPSKHIPIDAFESPARYGGIDCRIPVPPEMTADLRAKLEMEVGSRESNLEFLSLEVRRRLGEVYAALGSPELDFDTCWDVFTSMVIAGSDS</sequence>
<dbReference type="Proteomes" id="UP000054248">
    <property type="component" value="Unassembled WGS sequence"/>
</dbReference>
<dbReference type="OrthoDB" id="2974164at2759"/>
<evidence type="ECO:0000259" key="1">
    <source>
        <dbReference type="Pfam" id="PF24764"/>
    </source>
</evidence>
<organism evidence="2 3">
    <name type="scientific">Tulasnella calospora MUT 4182</name>
    <dbReference type="NCBI Taxonomy" id="1051891"/>
    <lineage>
        <taxon>Eukaryota</taxon>
        <taxon>Fungi</taxon>
        <taxon>Dikarya</taxon>
        <taxon>Basidiomycota</taxon>
        <taxon>Agaricomycotina</taxon>
        <taxon>Agaricomycetes</taxon>
        <taxon>Cantharellales</taxon>
        <taxon>Tulasnellaceae</taxon>
        <taxon>Tulasnella</taxon>
    </lineage>
</organism>
<evidence type="ECO:0000313" key="2">
    <source>
        <dbReference type="EMBL" id="KIO15506.1"/>
    </source>
</evidence>
<dbReference type="InterPro" id="IPR058913">
    <property type="entry name" value="Integrase_dom_put"/>
</dbReference>
<protein>
    <recommendedName>
        <fullName evidence="1">Integrase core domain-containing protein</fullName>
    </recommendedName>
</protein>
<accession>A0A0C3PZV7</accession>
<feature type="non-terminal residue" evidence="2">
    <location>
        <position position="258"/>
    </location>
</feature>
<dbReference type="PANTHER" id="PTHR46177:SF1">
    <property type="entry name" value="INTEGRASE CATALYTIC DOMAIN-CONTAINING PROTEIN"/>
    <property type="match status" value="1"/>
</dbReference>